<feature type="compositionally biased region" description="Low complexity" evidence="9">
    <location>
        <begin position="1060"/>
        <end position="1072"/>
    </location>
</feature>
<feature type="binding site" evidence="8">
    <location>
        <position position="509"/>
    </location>
    <ligand>
        <name>[4Fe-4S] cluster</name>
        <dbReference type="ChEBI" id="CHEBI:49883"/>
        <label>2</label>
    </ligand>
</feature>
<feature type="compositionally biased region" description="Basic and acidic residues" evidence="9">
    <location>
        <begin position="1074"/>
        <end position="1095"/>
    </location>
</feature>
<dbReference type="GO" id="GO:0046872">
    <property type="term" value="F:metal ion binding"/>
    <property type="evidence" value="ECO:0007669"/>
    <property type="project" value="UniProtKB-KW"/>
</dbReference>
<evidence type="ECO:0000313" key="12">
    <source>
        <dbReference type="Proteomes" id="UP000265691"/>
    </source>
</evidence>
<comment type="cofactor">
    <cofactor evidence="8">
        <name>[4Fe-4S] cluster</name>
        <dbReference type="ChEBI" id="CHEBI:49883"/>
    </cofactor>
    <text evidence="8">Binds 2 [4Fe-4S] clusters per subunit.</text>
</comment>
<name>A0A3A1Y577_9GAMM</name>
<dbReference type="Pfam" id="PF13183">
    <property type="entry name" value="Fer4_8"/>
    <property type="match status" value="1"/>
</dbReference>
<dbReference type="EC" id="7.-.-.-" evidence="8"/>
<feature type="compositionally biased region" description="Low complexity" evidence="9">
    <location>
        <begin position="778"/>
        <end position="796"/>
    </location>
</feature>
<feature type="compositionally biased region" description="Basic and acidic residues" evidence="9">
    <location>
        <begin position="557"/>
        <end position="577"/>
    </location>
</feature>
<feature type="binding site" evidence="8">
    <location>
        <position position="506"/>
    </location>
    <ligand>
        <name>[4Fe-4S] cluster</name>
        <dbReference type="ChEBI" id="CHEBI:49883"/>
        <label>2</label>
    </ligand>
</feature>
<keyword evidence="4 8" id="KW-0677">Repeat</keyword>
<keyword evidence="12" id="KW-1185">Reference proteome</keyword>
<feature type="region of interest" description="Disordered" evidence="9">
    <location>
        <begin position="853"/>
        <end position="890"/>
    </location>
</feature>
<feature type="compositionally biased region" description="Low complexity" evidence="9">
    <location>
        <begin position="746"/>
        <end position="758"/>
    </location>
</feature>
<feature type="domain" description="4Fe-4S ferredoxin-type" evidence="10">
    <location>
        <begin position="457"/>
        <end position="486"/>
    </location>
</feature>
<feature type="compositionally biased region" description="Basic and acidic residues" evidence="9">
    <location>
        <begin position="1137"/>
        <end position="1146"/>
    </location>
</feature>
<feature type="binding site" evidence="8">
    <location>
        <position position="467"/>
    </location>
    <ligand>
        <name>[4Fe-4S] cluster</name>
        <dbReference type="ChEBI" id="CHEBI:49883"/>
        <label>1</label>
    </ligand>
</feature>
<protein>
    <recommendedName>
        <fullName evidence="8">Ion-translocating oxidoreductase complex subunit C</fullName>
        <ecNumber evidence="8">7.-.-.-</ecNumber>
    </recommendedName>
    <alternativeName>
        <fullName evidence="8">Rnf electron transport complex subunit C</fullName>
    </alternativeName>
</protein>
<feature type="region of interest" description="Disordered" evidence="9">
    <location>
        <begin position="632"/>
        <end position="766"/>
    </location>
</feature>
<dbReference type="InterPro" id="IPR037225">
    <property type="entry name" value="Nuo51_FMN-bd_sf"/>
</dbReference>
<evidence type="ECO:0000256" key="6">
    <source>
        <dbReference type="ARBA" id="ARBA00023004"/>
    </source>
</evidence>
<dbReference type="PANTHER" id="PTHR43034:SF2">
    <property type="entry name" value="ION-TRANSLOCATING OXIDOREDUCTASE COMPLEX SUBUNIT C"/>
    <property type="match status" value="1"/>
</dbReference>
<keyword evidence="6 8" id="KW-0408">Iron</keyword>
<dbReference type="OrthoDB" id="9767754at2"/>
<feature type="compositionally biased region" description="Polar residues" evidence="9">
    <location>
        <begin position="647"/>
        <end position="660"/>
    </location>
</feature>
<dbReference type="RefSeq" id="WP_119525182.1">
    <property type="nucleotide sequence ID" value="NZ_NRHC01000049.1"/>
</dbReference>
<keyword evidence="1 8" id="KW-0813">Transport</keyword>
<evidence type="ECO:0000259" key="10">
    <source>
        <dbReference type="PROSITE" id="PS51379"/>
    </source>
</evidence>
<comment type="similarity">
    <text evidence="8">Belongs to the 4Fe4S bacterial-type ferredoxin family. RnfC subfamily.</text>
</comment>
<sequence>MILNQLKSFFSVTAQKLTKKDISAKLHRRIYREKLYHFHGGLHLELGKHLTNKAPVYQFENLNYYLLNMQQHKGPKPISLVEEGDVVKAGQMLTSNYIPGELPIHSPVDGKILAITEYLQASEINKTGQTIVVANQTQEQLAVKQISSFEQGTAIGPQFYTPLNYFEAPRLDILWRIKNAGISGLGGAVFPSARKINNRYFKTLLINAAECEPYITCDDALMQNYATDIIRAICCMQYVLQTSQVVIAIEDDKPQAIANLKQAIANKQQALRQMLEQVGFDFSLLAKAADENHIQELKQTYSENLVHAAAKLYALNSIKVRVIPTRYPSGNQRTTIEVLTGLRLTKKQNLTSLGAICFNIGTVYSMYRAIAFGEVLTQRLVTITGTGIKKPGNYWIPFGATPALILDTLGINEGFTNRVIMGGPMMGFTIDDLNTPINKATNCLIFVGQEDIQADQKLFAPEEEQACIRCTACQEVCPMLLQPQQLYWYEKDKDDTKLTKANLSSCIECGLCDYVCPSSIPLVSYFQQAKFRIWNERKKIELAEESKARFEVKSEREKIAKAERDAKRQADKQRNLERAQQMRQKAMAESGIDPIAAAKERLKAKGIATGQATEISAGNDLPDNSSIMEQRRLRRLQKQQEQEQAQTGSTSAEKTVTPNAVQEAVRRAKERQAAAIANKQQATQSTSQDSKQEPMNAVQKAVALAKAKQAAMAQQASEQEAQTSNEKPLVPSAVQEAVRRAKERQAAALAAKQQEQAQTNVASQEPMNAVQRAVALAKAKQAAAMAQQATEQEAQTSNEKPLVPSAVQEAVRRAKERQAAALAAKQQEQAQANTASQEPMNAVQRAVALAKAKQEAALAQQAQAKEQELTSTSSTPKEVKPVTEDNLENLTPVQRAVALAKARQAQAKAEQANAQEQVKEPKVTQEPEVVNKPTAEETPNLENLTPVQRAVALAKARQAQAKAEQAKAEQVNAQEQVKEPKVTQEPEVPNKPTAEETPNLENLTPVQRAVALAKARQAQAKAEQANTQEQVAESKVAKEPEVVNKPTAEEAPNLENLTPVQRAVALAKARQAQAKREQDNAQEQVKEPKAAKESEAINNPTAEETPNLENLTPVQRAVALAKARQAQARAQQLQNLEDEKTNEQNQ</sequence>
<comment type="function">
    <text evidence="8">Part of a membrane-bound complex that couples electron transfer with translocation of ions across the membrane.</text>
</comment>
<feature type="binding site" evidence="8">
    <location>
        <position position="470"/>
    </location>
    <ligand>
        <name>[4Fe-4S] cluster</name>
        <dbReference type="ChEBI" id="CHEBI:49883"/>
        <label>1</label>
    </ligand>
</feature>
<feature type="compositionally biased region" description="Polar residues" evidence="9">
    <location>
        <begin position="1096"/>
        <end position="1113"/>
    </location>
</feature>
<dbReference type="Proteomes" id="UP000265691">
    <property type="component" value="Unassembled WGS sequence"/>
</dbReference>
<keyword evidence="8" id="KW-0997">Cell inner membrane</keyword>
<evidence type="ECO:0000256" key="9">
    <source>
        <dbReference type="SAM" id="MobiDB-lite"/>
    </source>
</evidence>
<evidence type="ECO:0000256" key="1">
    <source>
        <dbReference type="ARBA" id="ARBA00022448"/>
    </source>
</evidence>
<dbReference type="EMBL" id="NRHC01000049">
    <property type="protein sequence ID" value="RIY32611.1"/>
    <property type="molecule type" value="Genomic_DNA"/>
</dbReference>
<comment type="subcellular location">
    <subcellularLocation>
        <location evidence="8">Cell inner membrane</location>
        <topology evidence="8">Peripheral membrane protein</topology>
    </subcellularLocation>
</comment>
<feature type="compositionally biased region" description="Low complexity" evidence="9">
    <location>
        <begin position="1114"/>
        <end position="1134"/>
    </location>
</feature>
<comment type="caution">
    <text evidence="11">The sequence shown here is derived from an EMBL/GenBank/DDBJ whole genome shotgun (WGS) entry which is preliminary data.</text>
</comment>
<dbReference type="Pfam" id="PF13375">
    <property type="entry name" value="RnfC_N"/>
    <property type="match status" value="1"/>
</dbReference>
<reference evidence="11 12" key="1">
    <citation type="submission" date="2017-08" db="EMBL/GenBank/DDBJ databases">
        <title>Reclassification of Bisgaard taxon 37 and 44.</title>
        <authorList>
            <person name="Christensen H."/>
        </authorList>
    </citation>
    <scope>NUCLEOTIDE SEQUENCE [LARGE SCALE GENOMIC DNA]</scope>
    <source>
        <strain evidence="11 12">B96_3</strain>
    </source>
</reference>
<feature type="domain" description="4Fe-4S ferredoxin-type" evidence="10">
    <location>
        <begin position="497"/>
        <end position="526"/>
    </location>
</feature>
<dbReference type="Gene3D" id="3.40.50.11540">
    <property type="entry name" value="NADH-ubiquinone oxidoreductase 51kDa subunit"/>
    <property type="match status" value="1"/>
</dbReference>
<dbReference type="SUPFAM" id="SSF46548">
    <property type="entry name" value="alpha-helical ferredoxin"/>
    <property type="match status" value="1"/>
</dbReference>
<evidence type="ECO:0000256" key="7">
    <source>
        <dbReference type="ARBA" id="ARBA00023014"/>
    </source>
</evidence>
<feature type="compositionally biased region" description="Low complexity" evidence="9">
    <location>
        <begin position="697"/>
        <end position="722"/>
    </location>
</feature>
<feature type="compositionally biased region" description="Polar residues" evidence="9">
    <location>
        <begin position="678"/>
        <end position="689"/>
    </location>
</feature>
<evidence type="ECO:0000256" key="2">
    <source>
        <dbReference type="ARBA" id="ARBA00022485"/>
    </source>
</evidence>
<keyword evidence="8" id="KW-1278">Translocase</keyword>
<feature type="binding site" evidence="8">
    <location>
        <position position="473"/>
    </location>
    <ligand>
        <name>[4Fe-4S] cluster</name>
        <dbReference type="ChEBI" id="CHEBI:49883"/>
        <label>1</label>
    </ligand>
</feature>
<keyword evidence="2 8" id="KW-0004">4Fe-4S</keyword>
<keyword evidence="5 8" id="KW-0249">Electron transport</keyword>
<accession>A0A3A1Y577</accession>
<evidence type="ECO:0000256" key="5">
    <source>
        <dbReference type="ARBA" id="ARBA00022982"/>
    </source>
</evidence>
<feature type="region of interest" description="Disordered" evidence="9">
    <location>
        <begin position="908"/>
        <end position="944"/>
    </location>
</feature>
<dbReference type="InterPro" id="IPR011538">
    <property type="entry name" value="Nuo51_FMN-bd"/>
</dbReference>
<dbReference type="InterPro" id="IPR017896">
    <property type="entry name" value="4Fe4S_Fe-S-bd"/>
</dbReference>
<keyword evidence="8" id="KW-1003">Cell membrane</keyword>
<dbReference type="InterPro" id="IPR017900">
    <property type="entry name" value="4Fe4S_Fe_S_CS"/>
</dbReference>
<feature type="binding site" evidence="8">
    <location>
        <position position="516"/>
    </location>
    <ligand>
        <name>[4Fe-4S] cluster</name>
        <dbReference type="ChEBI" id="CHEBI:49883"/>
        <label>1</label>
    </ligand>
</feature>
<dbReference type="SUPFAM" id="SSF142019">
    <property type="entry name" value="Nqo1 FMN-binding domain-like"/>
    <property type="match status" value="2"/>
</dbReference>
<feature type="region of interest" description="Disordered" evidence="9">
    <location>
        <begin position="778"/>
        <end position="840"/>
    </location>
</feature>
<dbReference type="GO" id="GO:0005886">
    <property type="term" value="C:plasma membrane"/>
    <property type="evidence" value="ECO:0007669"/>
    <property type="project" value="UniProtKB-SubCell"/>
</dbReference>
<feature type="binding site" evidence="8">
    <location>
        <position position="512"/>
    </location>
    <ligand>
        <name>[4Fe-4S] cluster</name>
        <dbReference type="ChEBI" id="CHEBI:49883"/>
        <label>2</label>
    </ligand>
</feature>
<feature type="region of interest" description="Disordered" evidence="9">
    <location>
        <begin position="956"/>
        <end position="1002"/>
    </location>
</feature>
<dbReference type="AlphaFoldDB" id="A0A3A1Y577"/>
<dbReference type="InterPro" id="IPR026902">
    <property type="entry name" value="RnfC_N"/>
</dbReference>
<feature type="compositionally biased region" description="Low complexity" evidence="9">
    <location>
        <begin position="853"/>
        <end position="864"/>
    </location>
</feature>
<dbReference type="Gene3D" id="3.30.70.20">
    <property type="match status" value="1"/>
</dbReference>
<keyword evidence="3 8" id="KW-0479">Metal-binding</keyword>
<organism evidence="11 12">
    <name type="scientific">Psittacicella hinzii</name>
    <dbReference type="NCBI Taxonomy" id="2028575"/>
    <lineage>
        <taxon>Bacteria</taxon>
        <taxon>Pseudomonadati</taxon>
        <taxon>Pseudomonadota</taxon>
        <taxon>Gammaproteobacteria</taxon>
        <taxon>Pasteurellales</taxon>
        <taxon>Psittacicellaceae</taxon>
        <taxon>Psittacicella</taxon>
    </lineage>
</organism>
<dbReference type="GO" id="GO:0009055">
    <property type="term" value="F:electron transfer activity"/>
    <property type="evidence" value="ECO:0007669"/>
    <property type="project" value="InterPro"/>
</dbReference>
<dbReference type="PANTHER" id="PTHR43034">
    <property type="entry name" value="ION-TRANSLOCATING OXIDOREDUCTASE COMPLEX SUBUNIT C"/>
    <property type="match status" value="1"/>
</dbReference>
<feature type="region of interest" description="Disordered" evidence="9">
    <location>
        <begin position="557"/>
        <end position="593"/>
    </location>
</feature>
<evidence type="ECO:0000256" key="3">
    <source>
        <dbReference type="ARBA" id="ARBA00022723"/>
    </source>
</evidence>
<comment type="subunit">
    <text evidence="8">The complex is composed of six subunits: RnfA, RnfB, RnfC, RnfD, RnfE and RnfG.</text>
</comment>
<feature type="compositionally biased region" description="Low complexity" evidence="9">
    <location>
        <begin position="956"/>
        <end position="975"/>
    </location>
</feature>
<dbReference type="GO" id="GO:0051539">
    <property type="term" value="F:4 iron, 4 sulfur cluster binding"/>
    <property type="evidence" value="ECO:0007669"/>
    <property type="project" value="UniProtKB-KW"/>
</dbReference>
<proteinExistence type="inferred from homology"/>
<feature type="region of interest" description="Disordered" evidence="9">
    <location>
        <begin position="1017"/>
        <end position="1146"/>
    </location>
</feature>
<gene>
    <name evidence="8" type="primary">rnfC</name>
    <name evidence="11" type="ORF">CKF54_04500</name>
</gene>
<feature type="compositionally biased region" description="Low complexity" evidence="9">
    <location>
        <begin position="819"/>
        <end position="832"/>
    </location>
</feature>
<feature type="binding site" evidence="8">
    <location>
        <position position="477"/>
    </location>
    <ligand>
        <name>[4Fe-4S] cluster</name>
        <dbReference type="ChEBI" id="CHEBI:49883"/>
        <label>2</label>
    </ligand>
</feature>
<dbReference type="HAMAP" id="MF_00461">
    <property type="entry name" value="RsxC_RnfC"/>
    <property type="match status" value="1"/>
</dbReference>
<dbReference type="PROSITE" id="PS00198">
    <property type="entry name" value="4FE4S_FER_1"/>
    <property type="match status" value="1"/>
</dbReference>
<keyword evidence="8" id="KW-0472">Membrane</keyword>
<evidence type="ECO:0000256" key="8">
    <source>
        <dbReference type="HAMAP-Rule" id="MF_00461"/>
    </source>
</evidence>
<dbReference type="PROSITE" id="PS51379">
    <property type="entry name" value="4FE4S_FER_2"/>
    <property type="match status" value="2"/>
</dbReference>
<evidence type="ECO:0000313" key="11">
    <source>
        <dbReference type="EMBL" id="RIY32611.1"/>
    </source>
</evidence>
<dbReference type="InterPro" id="IPR010208">
    <property type="entry name" value="Ion_transpt_RnfC/RsxC"/>
</dbReference>
<dbReference type="GO" id="GO:0022900">
    <property type="term" value="P:electron transport chain"/>
    <property type="evidence" value="ECO:0007669"/>
    <property type="project" value="UniProtKB-UniRule"/>
</dbReference>
<evidence type="ECO:0000256" key="4">
    <source>
        <dbReference type="ARBA" id="ARBA00022737"/>
    </source>
</evidence>
<keyword evidence="7 8" id="KW-0411">Iron-sulfur</keyword>
<dbReference type="Pfam" id="PF01512">
    <property type="entry name" value="Complex1_51K"/>
    <property type="match status" value="1"/>
</dbReference>